<proteinExistence type="predicted"/>
<accession>A0ABQ3UNX1</accession>
<sequence>MIGWKEKAFGDPEEAQAKEMPQLKDVKPAKNSDQENSKRSNSIRPEQNTYA</sequence>
<feature type="compositionally biased region" description="Polar residues" evidence="1">
    <location>
        <begin position="39"/>
        <end position="51"/>
    </location>
</feature>
<feature type="compositionally biased region" description="Basic and acidic residues" evidence="1">
    <location>
        <begin position="1"/>
        <end position="38"/>
    </location>
</feature>
<name>A0ABQ3UNX1_9CHLR</name>
<dbReference type="Proteomes" id="UP000654345">
    <property type="component" value="Unassembled WGS sequence"/>
</dbReference>
<protein>
    <submittedName>
        <fullName evidence="2">Uncharacterized protein</fullName>
    </submittedName>
</protein>
<gene>
    <name evidence="2" type="ORF">KSB_25450</name>
</gene>
<evidence type="ECO:0000313" key="2">
    <source>
        <dbReference type="EMBL" id="GHO54070.1"/>
    </source>
</evidence>
<feature type="region of interest" description="Disordered" evidence="1">
    <location>
        <begin position="1"/>
        <end position="51"/>
    </location>
</feature>
<evidence type="ECO:0000256" key="1">
    <source>
        <dbReference type="SAM" id="MobiDB-lite"/>
    </source>
</evidence>
<comment type="caution">
    <text evidence="2">The sequence shown here is derived from an EMBL/GenBank/DDBJ whole genome shotgun (WGS) entry which is preliminary data.</text>
</comment>
<dbReference type="EMBL" id="BNJG01000001">
    <property type="protein sequence ID" value="GHO54070.1"/>
    <property type="molecule type" value="Genomic_DNA"/>
</dbReference>
<organism evidence="2 3">
    <name type="scientific">Ktedonobacter robiniae</name>
    <dbReference type="NCBI Taxonomy" id="2778365"/>
    <lineage>
        <taxon>Bacteria</taxon>
        <taxon>Bacillati</taxon>
        <taxon>Chloroflexota</taxon>
        <taxon>Ktedonobacteria</taxon>
        <taxon>Ktedonobacterales</taxon>
        <taxon>Ktedonobacteraceae</taxon>
        <taxon>Ktedonobacter</taxon>
    </lineage>
</organism>
<reference evidence="2 3" key="1">
    <citation type="journal article" date="2021" name="Int. J. Syst. Evol. Microbiol.">
        <title>Reticulibacter mediterranei gen. nov., sp. nov., within the new family Reticulibacteraceae fam. nov., and Ktedonospora formicarum gen. nov., sp. nov., Ktedonobacter robiniae sp. nov., Dictyobacter formicarum sp. nov. and Dictyobacter arantiisoli sp. nov., belonging to the class Ktedonobacteria.</title>
        <authorList>
            <person name="Yabe S."/>
            <person name="Zheng Y."/>
            <person name="Wang C.M."/>
            <person name="Sakai Y."/>
            <person name="Abe K."/>
            <person name="Yokota A."/>
            <person name="Donadio S."/>
            <person name="Cavaletti L."/>
            <person name="Monciardini P."/>
        </authorList>
    </citation>
    <scope>NUCLEOTIDE SEQUENCE [LARGE SCALE GENOMIC DNA]</scope>
    <source>
        <strain evidence="2 3">SOSP1-30</strain>
    </source>
</reference>
<keyword evidence="3" id="KW-1185">Reference proteome</keyword>
<evidence type="ECO:0000313" key="3">
    <source>
        <dbReference type="Proteomes" id="UP000654345"/>
    </source>
</evidence>